<gene>
    <name evidence="1" type="ORF">SPELUC_LOCUS17820</name>
</gene>
<comment type="caution">
    <text evidence="1">The sequence shown here is derived from an EMBL/GenBank/DDBJ whole genome shotgun (WGS) entry which is preliminary data.</text>
</comment>
<keyword evidence="2" id="KW-1185">Reference proteome</keyword>
<dbReference type="Proteomes" id="UP000789366">
    <property type="component" value="Unassembled WGS sequence"/>
</dbReference>
<protein>
    <submittedName>
        <fullName evidence="1">1575_t:CDS:1</fullName>
    </submittedName>
</protein>
<evidence type="ECO:0000313" key="1">
    <source>
        <dbReference type="EMBL" id="CAG8798218.1"/>
    </source>
</evidence>
<reference evidence="1" key="1">
    <citation type="submission" date="2021-06" db="EMBL/GenBank/DDBJ databases">
        <authorList>
            <person name="Kallberg Y."/>
            <person name="Tangrot J."/>
            <person name="Rosling A."/>
        </authorList>
    </citation>
    <scope>NUCLEOTIDE SEQUENCE</scope>
    <source>
        <strain evidence="1">28 12/20/2015</strain>
    </source>
</reference>
<feature type="non-terminal residue" evidence="1">
    <location>
        <position position="60"/>
    </location>
</feature>
<organism evidence="1 2">
    <name type="scientific">Cetraspora pellucida</name>
    <dbReference type="NCBI Taxonomy" id="1433469"/>
    <lineage>
        <taxon>Eukaryota</taxon>
        <taxon>Fungi</taxon>
        <taxon>Fungi incertae sedis</taxon>
        <taxon>Mucoromycota</taxon>
        <taxon>Glomeromycotina</taxon>
        <taxon>Glomeromycetes</taxon>
        <taxon>Diversisporales</taxon>
        <taxon>Gigasporaceae</taxon>
        <taxon>Cetraspora</taxon>
    </lineage>
</organism>
<dbReference type="EMBL" id="CAJVPW010076735">
    <property type="protein sequence ID" value="CAG8798218.1"/>
    <property type="molecule type" value="Genomic_DNA"/>
</dbReference>
<proteinExistence type="predicted"/>
<sequence length="60" mass="7069">CHKTLPYDEFIELGPNDNLEEKHTCDKYCNRTVKSKSTPKKQLDIEDDQENLDVLEIINF</sequence>
<accession>A0ACA9RLQ6</accession>
<feature type="non-terminal residue" evidence="1">
    <location>
        <position position="1"/>
    </location>
</feature>
<name>A0ACA9RLQ6_9GLOM</name>
<evidence type="ECO:0000313" key="2">
    <source>
        <dbReference type="Proteomes" id="UP000789366"/>
    </source>
</evidence>